<evidence type="ECO:0000256" key="3">
    <source>
        <dbReference type="ARBA" id="ARBA00017144"/>
    </source>
</evidence>
<keyword evidence="8 11" id="KW-0067">ATP-binding</keyword>
<dbReference type="PANTHER" id="PTHR10344">
    <property type="entry name" value="THYMIDYLATE KINASE"/>
    <property type="match status" value="1"/>
</dbReference>
<feature type="binding site" evidence="11">
    <location>
        <begin position="15"/>
        <end position="22"/>
    </location>
    <ligand>
        <name>ATP</name>
        <dbReference type="ChEBI" id="CHEBI:30616"/>
    </ligand>
</feature>
<evidence type="ECO:0000256" key="6">
    <source>
        <dbReference type="ARBA" id="ARBA00022741"/>
    </source>
</evidence>
<reference evidence="13 14" key="1">
    <citation type="submission" date="2018-06" db="EMBL/GenBank/DDBJ databases">
        <title>Extensive metabolic versatility and redundancy in microbially diverse, dynamic hydrothermal sediments.</title>
        <authorList>
            <person name="Dombrowski N."/>
            <person name="Teske A."/>
            <person name="Baker B.J."/>
        </authorList>
    </citation>
    <scope>NUCLEOTIDE SEQUENCE [LARGE SCALE GENOMIC DNA]</scope>
    <source>
        <strain evidence="13">B10_G13</strain>
    </source>
</reference>
<dbReference type="PROSITE" id="PS01331">
    <property type="entry name" value="THYMIDYLATE_KINASE"/>
    <property type="match status" value="1"/>
</dbReference>
<evidence type="ECO:0000256" key="11">
    <source>
        <dbReference type="HAMAP-Rule" id="MF_00165"/>
    </source>
</evidence>
<dbReference type="GO" id="GO:0005829">
    <property type="term" value="C:cytosol"/>
    <property type="evidence" value="ECO:0007669"/>
    <property type="project" value="TreeGrafter"/>
</dbReference>
<keyword evidence="4 11" id="KW-0808">Transferase</keyword>
<keyword evidence="5 11" id="KW-0545">Nucleotide biosynthesis</keyword>
<comment type="catalytic activity">
    <reaction evidence="9 11">
        <text>dTMP + ATP = dTDP + ADP</text>
        <dbReference type="Rhea" id="RHEA:13517"/>
        <dbReference type="ChEBI" id="CHEBI:30616"/>
        <dbReference type="ChEBI" id="CHEBI:58369"/>
        <dbReference type="ChEBI" id="CHEBI:63528"/>
        <dbReference type="ChEBI" id="CHEBI:456216"/>
        <dbReference type="EC" id="2.7.4.9"/>
    </reaction>
</comment>
<organism evidence="13 14">
    <name type="scientific">candidate division TA06 bacterium</name>
    <dbReference type="NCBI Taxonomy" id="2250710"/>
    <lineage>
        <taxon>Bacteria</taxon>
        <taxon>Bacteria division TA06</taxon>
    </lineage>
</organism>
<evidence type="ECO:0000256" key="2">
    <source>
        <dbReference type="ARBA" id="ARBA00012980"/>
    </source>
</evidence>
<dbReference type="CDD" id="cd01672">
    <property type="entry name" value="TMPK"/>
    <property type="match status" value="1"/>
</dbReference>
<keyword evidence="6 11" id="KW-0547">Nucleotide-binding</keyword>
<evidence type="ECO:0000256" key="5">
    <source>
        <dbReference type="ARBA" id="ARBA00022727"/>
    </source>
</evidence>
<dbReference type="Pfam" id="PF02223">
    <property type="entry name" value="Thymidylate_kin"/>
    <property type="match status" value="1"/>
</dbReference>
<dbReference type="InterPro" id="IPR039430">
    <property type="entry name" value="Thymidylate_kin-like_dom"/>
</dbReference>
<dbReference type="NCBIfam" id="TIGR00041">
    <property type="entry name" value="DTMP_kinase"/>
    <property type="match status" value="1"/>
</dbReference>
<feature type="domain" description="Thymidylate kinase-like" evidence="12">
    <location>
        <begin position="13"/>
        <end position="190"/>
    </location>
</feature>
<evidence type="ECO:0000256" key="10">
    <source>
        <dbReference type="ARBA" id="ARBA00057735"/>
    </source>
</evidence>
<dbReference type="InterPro" id="IPR027417">
    <property type="entry name" value="P-loop_NTPase"/>
</dbReference>
<dbReference type="GO" id="GO:0005524">
    <property type="term" value="F:ATP binding"/>
    <property type="evidence" value="ECO:0007669"/>
    <property type="project" value="UniProtKB-UniRule"/>
</dbReference>
<evidence type="ECO:0000256" key="8">
    <source>
        <dbReference type="ARBA" id="ARBA00022840"/>
    </source>
</evidence>
<dbReference type="GO" id="GO:0006233">
    <property type="term" value="P:dTDP biosynthetic process"/>
    <property type="evidence" value="ECO:0007669"/>
    <property type="project" value="InterPro"/>
</dbReference>
<comment type="caution">
    <text evidence="13">The sequence shown here is derived from an EMBL/GenBank/DDBJ whole genome shotgun (WGS) entry which is preliminary data.</text>
</comment>
<dbReference type="EMBL" id="QNBD01000027">
    <property type="protein sequence ID" value="RKX72353.1"/>
    <property type="molecule type" value="Genomic_DNA"/>
</dbReference>
<dbReference type="Proteomes" id="UP000271125">
    <property type="component" value="Unassembled WGS sequence"/>
</dbReference>
<dbReference type="GO" id="GO:0004798">
    <property type="term" value="F:dTMP kinase activity"/>
    <property type="evidence" value="ECO:0007669"/>
    <property type="project" value="UniProtKB-UniRule"/>
</dbReference>
<evidence type="ECO:0000256" key="4">
    <source>
        <dbReference type="ARBA" id="ARBA00022679"/>
    </source>
</evidence>
<sequence length="215" mass="24662">MVKLLDKGFFITIEGGEASGKSTQAKKLFKYLDNKDYLVILTHEPGGTDISERIRSILLDKDNLGMCPLTELFLYFASRSQHVYEVIKSKLKEKFIVISDRYHDSTMAYQGEGRGIPKAKIKEMNDFATSGIIPDLTFLIDLPPKIALSRLSNFDRIEREDIEFHKRVRSEYLQLARENESRIIIIDGMADEVTIFNEIKERVLNLIKSNGVLNE</sequence>
<dbReference type="GO" id="GO:0006227">
    <property type="term" value="P:dUDP biosynthetic process"/>
    <property type="evidence" value="ECO:0007669"/>
    <property type="project" value="TreeGrafter"/>
</dbReference>
<comment type="function">
    <text evidence="10 11">Phosphorylation of dTMP to form dTDP in both de novo and salvage pathways of dTTP synthesis.</text>
</comment>
<dbReference type="HAMAP" id="MF_00165">
    <property type="entry name" value="Thymidylate_kinase"/>
    <property type="match status" value="1"/>
</dbReference>
<evidence type="ECO:0000256" key="7">
    <source>
        <dbReference type="ARBA" id="ARBA00022777"/>
    </source>
</evidence>
<dbReference type="EC" id="2.7.4.9" evidence="2 11"/>
<evidence type="ECO:0000259" key="12">
    <source>
        <dbReference type="Pfam" id="PF02223"/>
    </source>
</evidence>
<comment type="similarity">
    <text evidence="1 11">Belongs to the thymidylate kinase family.</text>
</comment>
<dbReference type="PANTHER" id="PTHR10344:SF4">
    <property type="entry name" value="UMP-CMP KINASE 2, MITOCHONDRIAL"/>
    <property type="match status" value="1"/>
</dbReference>
<dbReference type="Gene3D" id="3.40.50.300">
    <property type="entry name" value="P-loop containing nucleotide triphosphate hydrolases"/>
    <property type="match status" value="1"/>
</dbReference>
<protein>
    <recommendedName>
        <fullName evidence="3 11">Thymidylate kinase</fullName>
        <ecNumber evidence="2 11">2.7.4.9</ecNumber>
    </recommendedName>
    <alternativeName>
        <fullName evidence="11">dTMP kinase</fullName>
    </alternativeName>
</protein>
<accession>A0A660SNQ3</accession>
<evidence type="ECO:0000313" key="14">
    <source>
        <dbReference type="Proteomes" id="UP000271125"/>
    </source>
</evidence>
<evidence type="ECO:0000256" key="9">
    <source>
        <dbReference type="ARBA" id="ARBA00048743"/>
    </source>
</evidence>
<proteinExistence type="inferred from homology"/>
<dbReference type="FunFam" id="3.40.50.300:FF:000225">
    <property type="entry name" value="Thymidylate kinase"/>
    <property type="match status" value="1"/>
</dbReference>
<dbReference type="AlphaFoldDB" id="A0A660SNQ3"/>
<dbReference type="GO" id="GO:0006235">
    <property type="term" value="P:dTTP biosynthetic process"/>
    <property type="evidence" value="ECO:0007669"/>
    <property type="project" value="UniProtKB-UniRule"/>
</dbReference>
<keyword evidence="7 11" id="KW-0418">Kinase</keyword>
<dbReference type="InterPro" id="IPR018094">
    <property type="entry name" value="Thymidylate_kinase"/>
</dbReference>
<evidence type="ECO:0000256" key="1">
    <source>
        <dbReference type="ARBA" id="ARBA00009776"/>
    </source>
</evidence>
<name>A0A660SNQ3_UNCT6</name>
<evidence type="ECO:0000313" key="13">
    <source>
        <dbReference type="EMBL" id="RKX72353.1"/>
    </source>
</evidence>
<gene>
    <name evidence="11" type="primary">tmk</name>
    <name evidence="13" type="ORF">DRP43_00995</name>
</gene>
<dbReference type="InterPro" id="IPR018095">
    <property type="entry name" value="Thymidylate_kin_CS"/>
</dbReference>
<dbReference type="SUPFAM" id="SSF52540">
    <property type="entry name" value="P-loop containing nucleoside triphosphate hydrolases"/>
    <property type="match status" value="1"/>
</dbReference>